<evidence type="ECO:0000259" key="1">
    <source>
        <dbReference type="Pfam" id="PF13223"/>
    </source>
</evidence>
<evidence type="ECO:0000313" key="2">
    <source>
        <dbReference type="EMBL" id="KKL77390.1"/>
    </source>
</evidence>
<protein>
    <recommendedName>
        <fullName evidence="1">DUF4031 domain-containing protein</fullName>
    </recommendedName>
</protein>
<dbReference type="Pfam" id="PF13223">
    <property type="entry name" value="DUF4031"/>
    <property type="match status" value="1"/>
</dbReference>
<name>A0A0F9H6Y2_9ZZZZ</name>
<organism evidence="2">
    <name type="scientific">marine sediment metagenome</name>
    <dbReference type="NCBI Taxonomy" id="412755"/>
    <lineage>
        <taxon>unclassified sequences</taxon>
        <taxon>metagenomes</taxon>
        <taxon>ecological metagenomes</taxon>
    </lineage>
</organism>
<proteinExistence type="predicted"/>
<sequence length="91" mass="11104">MTVYVDELRNTAPNRRWPYKRSCHLVADTVDELHDFATRLGMKRAWFQDGRYPHYDIVASRRVKALRMGARVITAREWVIRHYNTWRKRRD</sequence>
<reference evidence="2" key="1">
    <citation type="journal article" date="2015" name="Nature">
        <title>Complex archaea that bridge the gap between prokaryotes and eukaryotes.</title>
        <authorList>
            <person name="Spang A."/>
            <person name="Saw J.H."/>
            <person name="Jorgensen S.L."/>
            <person name="Zaremba-Niedzwiedzka K."/>
            <person name="Martijn J."/>
            <person name="Lind A.E."/>
            <person name="van Eijk R."/>
            <person name="Schleper C."/>
            <person name="Guy L."/>
            <person name="Ettema T.J."/>
        </authorList>
    </citation>
    <scope>NUCLEOTIDE SEQUENCE</scope>
</reference>
<dbReference type="AlphaFoldDB" id="A0A0F9H6Y2"/>
<comment type="caution">
    <text evidence="2">The sequence shown here is derived from an EMBL/GenBank/DDBJ whole genome shotgun (WGS) entry which is preliminary data.</text>
</comment>
<feature type="domain" description="DUF4031" evidence="1">
    <location>
        <begin position="3"/>
        <end position="81"/>
    </location>
</feature>
<accession>A0A0F9H6Y2</accession>
<gene>
    <name evidence="2" type="ORF">LCGC14_2035400</name>
</gene>
<dbReference type="InterPro" id="IPR025109">
    <property type="entry name" value="DUF4031"/>
</dbReference>
<dbReference type="EMBL" id="LAZR01023762">
    <property type="protein sequence ID" value="KKL77390.1"/>
    <property type="molecule type" value="Genomic_DNA"/>
</dbReference>